<proteinExistence type="predicted"/>
<dbReference type="Proteomes" id="UP000315377">
    <property type="component" value="Chromosome"/>
</dbReference>
<reference evidence="1 2" key="1">
    <citation type="submission" date="2019-07" db="EMBL/GenBank/DDBJ databases">
        <title>Paenibacillus thiaminolyticus NRRL B-4156.</title>
        <authorList>
            <person name="Hehnly C."/>
            <person name="Zhang L."/>
        </authorList>
    </citation>
    <scope>NUCLEOTIDE SEQUENCE [LARGE SCALE GENOMIC DNA]</scope>
    <source>
        <strain evidence="1 2">NRRL B-4156</strain>
    </source>
</reference>
<name>A0AAP9DYY6_PANTH</name>
<protein>
    <recommendedName>
        <fullName evidence="3">BtrH N-terminal domain-containing protein</fullName>
    </recommendedName>
</protein>
<gene>
    <name evidence="1" type="ORF">FLT43_28635</name>
</gene>
<evidence type="ECO:0000313" key="1">
    <source>
        <dbReference type="EMBL" id="QDM46993.1"/>
    </source>
</evidence>
<evidence type="ECO:0008006" key="3">
    <source>
        <dbReference type="Google" id="ProtNLM"/>
    </source>
</evidence>
<dbReference type="EMBL" id="CP041405">
    <property type="protein sequence ID" value="QDM46993.1"/>
    <property type="molecule type" value="Genomic_DNA"/>
</dbReference>
<organism evidence="1 2">
    <name type="scientific">Paenibacillus thiaminolyticus</name>
    <name type="common">Bacillus thiaminolyticus</name>
    <dbReference type="NCBI Taxonomy" id="49283"/>
    <lineage>
        <taxon>Bacteria</taxon>
        <taxon>Bacillati</taxon>
        <taxon>Bacillota</taxon>
        <taxon>Bacilli</taxon>
        <taxon>Bacillales</taxon>
        <taxon>Paenibacillaceae</taxon>
        <taxon>Paenibacillus</taxon>
    </lineage>
</organism>
<dbReference type="AlphaFoldDB" id="A0AAP9DYY6"/>
<accession>A0AAP9DYY6</accession>
<sequence>MHSARRDTMPSIYLEQIQMKRESKSFTDSLYAILTAANGFDGPKYLLSGLSGMAFKFSVHEKLLPLSVTAYGQWGSEHYPAIDNMGFFTVSDGGRTRHSSFRYYQQDAVQWVKESLDQGRGVIYWIPEFGVIQGYDDEDRVFYIQDGWSADSHILLYDNFGLNVTPFWYCQVVGEQVAVDRSKQVLESLRLAVQEWESPYKTLPSTEIGSGELAYDFLIRGLGHGDYDEYGAVYIIDSYIQSRREIRSYLQDEGGSLPGLGEAVPIYDRLISVLADASECIAVQGGARRVERKRLASLQHAIAEAKKLDGEAIELFRELSGQYPDLKRETIPRWGLHIPR</sequence>
<evidence type="ECO:0000313" key="2">
    <source>
        <dbReference type="Proteomes" id="UP000315377"/>
    </source>
</evidence>